<proteinExistence type="predicted"/>
<feature type="transmembrane region" description="Helical" evidence="1">
    <location>
        <begin position="695"/>
        <end position="712"/>
    </location>
</feature>
<feature type="transmembrane region" description="Helical" evidence="1">
    <location>
        <begin position="241"/>
        <end position="267"/>
    </location>
</feature>
<feature type="transmembrane region" description="Helical" evidence="1">
    <location>
        <begin position="324"/>
        <end position="341"/>
    </location>
</feature>
<feature type="transmembrane region" description="Helical" evidence="1">
    <location>
        <begin position="12"/>
        <end position="31"/>
    </location>
</feature>
<protein>
    <submittedName>
        <fullName evidence="2">Uncharacterized protein</fullName>
    </submittedName>
</protein>
<evidence type="ECO:0000313" key="2">
    <source>
        <dbReference type="EMBL" id="MBR0576422.1"/>
    </source>
</evidence>
<organism evidence="2 3">
    <name type="scientific">Proteiniclasticum sediminis</name>
    <dbReference type="NCBI Taxonomy" id="2804028"/>
    <lineage>
        <taxon>Bacteria</taxon>
        <taxon>Bacillati</taxon>
        <taxon>Bacillota</taxon>
        <taxon>Clostridia</taxon>
        <taxon>Eubacteriales</taxon>
        <taxon>Clostridiaceae</taxon>
        <taxon>Proteiniclasticum</taxon>
    </lineage>
</organism>
<keyword evidence="3" id="KW-1185">Reference proteome</keyword>
<feature type="transmembrane region" description="Helical" evidence="1">
    <location>
        <begin position="615"/>
        <end position="635"/>
    </location>
</feature>
<feature type="transmembrane region" description="Helical" evidence="1">
    <location>
        <begin position="440"/>
        <end position="461"/>
    </location>
</feature>
<comment type="caution">
    <text evidence="2">The sequence shown here is derived from an EMBL/GenBank/DDBJ whole genome shotgun (WGS) entry which is preliminary data.</text>
</comment>
<reference evidence="2" key="1">
    <citation type="submission" date="2021-04" db="EMBL/GenBank/DDBJ databases">
        <title>Proteiniclasticum sedimins sp. nov., an obligate anaerobic bacterium isolated from anaerobic sludge.</title>
        <authorList>
            <person name="Liu J."/>
        </authorList>
    </citation>
    <scope>NUCLEOTIDE SEQUENCE</scope>
    <source>
        <strain evidence="2">BAD-10</strain>
    </source>
</reference>
<feature type="transmembrane region" description="Helical" evidence="1">
    <location>
        <begin position="385"/>
        <end position="404"/>
    </location>
</feature>
<feature type="transmembrane region" description="Helical" evidence="1">
    <location>
        <begin position="668"/>
        <end position="688"/>
    </location>
</feature>
<name>A0A941CQK8_9CLOT</name>
<dbReference type="Proteomes" id="UP000675379">
    <property type="component" value="Unassembled WGS sequence"/>
</dbReference>
<gene>
    <name evidence="2" type="ORF">KCG48_08720</name>
</gene>
<keyword evidence="1" id="KW-0472">Membrane</keyword>
<dbReference type="AlphaFoldDB" id="A0A941CQK8"/>
<feature type="transmembrane region" description="Helical" evidence="1">
    <location>
        <begin position="570"/>
        <end position="587"/>
    </location>
</feature>
<dbReference type="EMBL" id="JAGSCS010000010">
    <property type="protein sequence ID" value="MBR0576422.1"/>
    <property type="molecule type" value="Genomic_DNA"/>
</dbReference>
<keyword evidence="1" id="KW-0812">Transmembrane</keyword>
<keyword evidence="1" id="KW-1133">Transmembrane helix</keyword>
<evidence type="ECO:0000256" key="1">
    <source>
        <dbReference type="SAM" id="Phobius"/>
    </source>
</evidence>
<sequence>MYELKRIVAHPLWRRTFGLLLILNLLLYLGVQHMNLPVKREVYLHWNQTIQKEVEDLSLEQARDTLTQKQAAVKLLLTAVRMQEFGDEEDLQKHLLAHPELVSQLNQMTTDEREEIRGEFVLLNLWLQRIEYLRMFPADLQKIQKQAKLMRTMGVYQDPSSFEYQNLMKAEKDFSRLEGIPLQLGQDEVLETVMDHPAVLSGLMLMMITVVLLFDERQKNVRPLLWATSGGRDRLRIHQSYLLLLMAVLSTMVFFGFLFPAASLFYGQSLDLNRFAQSLERYRNMTAPMSVGAMVILMGVASSLGLYLFGLLFWLVLRWIRHRQAALITVLGFLSLEYAAFTKLQRQDRGAEWAVVNFFSLLQWDPAMRRYRNVSLGMGLWNEKTLLGVLTVLILWGLLLILRLQGKKEIKIRHQKHLQSRNRVKIQRDRWVGLEWKKGLIWGGGGSGVILLFLILFLWQLPGTTLTPLERVSEMYSKRLAGPITEEKQKELNQWMQENREEIEETRSLPSGDPLKAWKIENAHRKYEALNLLKERMDVLAKTKNGEIVPSLPYRVLYGDDVSGVRTGQSLLMGVVFVFLVSPIMGYEKRCGTLELLKSTSGGQRPLLRRKIMQVVLLSGGLWAIWTGWELYFLWKSLGGLEGLFASGTSLSHVFPQMGDHTVMMHLLLFYGWRFLVLLAGGLGILLLGLGASSTLVTMGLALFLLVIPTLSRVSWSWGGLLALQSLPLRGVQFLMALMGIALLVAVLDWRWRRYPR</sequence>
<feature type="transmembrane region" description="Helical" evidence="1">
    <location>
        <begin position="287"/>
        <end position="317"/>
    </location>
</feature>
<feature type="transmembrane region" description="Helical" evidence="1">
    <location>
        <begin position="732"/>
        <end position="752"/>
    </location>
</feature>
<accession>A0A941CQK8</accession>
<dbReference type="RefSeq" id="WP_211801354.1">
    <property type="nucleotide sequence ID" value="NZ_JAGSCS010000010.1"/>
</dbReference>
<feature type="transmembrane region" description="Helical" evidence="1">
    <location>
        <begin position="197"/>
        <end position="214"/>
    </location>
</feature>
<evidence type="ECO:0000313" key="3">
    <source>
        <dbReference type="Proteomes" id="UP000675379"/>
    </source>
</evidence>